<keyword evidence="2" id="KW-1185">Reference proteome</keyword>
<proteinExistence type="predicted"/>
<reference evidence="1" key="3">
    <citation type="submission" date="2023-05" db="EMBL/GenBank/DDBJ databases">
        <authorList>
            <person name="Smith C.H."/>
        </authorList>
    </citation>
    <scope>NUCLEOTIDE SEQUENCE</scope>
    <source>
        <strain evidence="1">CHS0354</strain>
        <tissue evidence="1">Mantle</tissue>
    </source>
</reference>
<evidence type="ECO:0000313" key="1">
    <source>
        <dbReference type="EMBL" id="KAK3597429.1"/>
    </source>
</evidence>
<reference evidence="1" key="1">
    <citation type="journal article" date="2021" name="Genome Biol. Evol.">
        <title>A High-Quality Reference Genome for a Parasitic Bivalve with Doubly Uniparental Inheritance (Bivalvia: Unionida).</title>
        <authorList>
            <person name="Smith C.H."/>
        </authorList>
    </citation>
    <scope>NUCLEOTIDE SEQUENCE</scope>
    <source>
        <strain evidence="1">CHS0354</strain>
    </source>
</reference>
<name>A0AAE0SSU9_9BIVA</name>
<accession>A0AAE0SSU9</accession>
<protein>
    <submittedName>
        <fullName evidence="1">Uncharacterized protein</fullName>
    </submittedName>
</protein>
<comment type="caution">
    <text evidence="1">The sequence shown here is derived from an EMBL/GenBank/DDBJ whole genome shotgun (WGS) entry which is preliminary data.</text>
</comment>
<sequence>MTFIFKISSLDSFPFYTCNIFVSSQDHLQNPKSKLCMAGSGSEVLIVSRRNNIGFILPMHCVTVDLYATMVMIITSYERAVHTKLKWQNGHLYKKIGLILPFFNTGLQTKIMNHKHLNMSISSAKI</sequence>
<organism evidence="1 2">
    <name type="scientific">Potamilus streckersoni</name>
    <dbReference type="NCBI Taxonomy" id="2493646"/>
    <lineage>
        <taxon>Eukaryota</taxon>
        <taxon>Metazoa</taxon>
        <taxon>Spiralia</taxon>
        <taxon>Lophotrochozoa</taxon>
        <taxon>Mollusca</taxon>
        <taxon>Bivalvia</taxon>
        <taxon>Autobranchia</taxon>
        <taxon>Heteroconchia</taxon>
        <taxon>Palaeoheterodonta</taxon>
        <taxon>Unionida</taxon>
        <taxon>Unionoidea</taxon>
        <taxon>Unionidae</taxon>
        <taxon>Ambleminae</taxon>
        <taxon>Lampsilini</taxon>
        <taxon>Potamilus</taxon>
    </lineage>
</organism>
<dbReference type="EMBL" id="JAEAOA010002330">
    <property type="protein sequence ID" value="KAK3597429.1"/>
    <property type="molecule type" value="Genomic_DNA"/>
</dbReference>
<dbReference type="Proteomes" id="UP001195483">
    <property type="component" value="Unassembled WGS sequence"/>
</dbReference>
<gene>
    <name evidence="1" type="ORF">CHS0354_040169</name>
</gene>
<evidence type="ECO:0000313" key="2">
    <source>
        <dbReference type="Proteomes" id="UP001195483"/>
    </source>
</evidence>
<dbReference type="AlphaFoldDB" id="A0AAE0SSU9"/>
<reference evidence="1" key="2">
    <citation type="journal article" date="2021" name="Genome Biol. Evol.">
        <title>Developing a high-quality reference genome for a parasitic bivalve with doubly uniparental inheritance (Bivalvia: Unionida).</title>
        <authorList>
            <person name="Smith C.H."/>
        </authorList>
    </citation>
    <scope>NUCLEOTIDE SEQUENCE</scope>
    <source>
        <strain evidence="1">CHS0354</strain>
        <tissue evidence="1">Mantle</tissue>
    </source>
</reference>